<dbReference type="Pfam" id="PF00830">
    <property type="entry name" value="Ribosomal_L28"/>
    <property type="match status" value="1"/>
</dbReference>
<dbReference type="InterPro" id="IPR026569">
    <property type="entry name" value="Ribosomal_bL28"/>
</dbReference>
<dbReference type="InterPro" id="IPR034704">
    <property type="entry name" value="Ribosomal_bL28/bL31-like_sf"/>
</dbReference>
<evidence type="ECO:0000256" key="2">
    <source>
        <dbReference type="ARBA" id="ARBA00022980"/>
    </source>
</evidence>
<evidence type="ECO:0000256" key="5">
    <source>
        <dbReference type="ARBA" id="ARBA00035538"/>
    </source>
</evidence>
<dbReference type="AlphaFoldDB" id="A0AA35RGJ3"/>
<proteinExistence type="inferred from homology"/>
<gene>
    <name evidence="7" type="ORF">GBAR_LOCUS7213</name>
</gene>
<comment type="caution">
    <text evidence="7">The sequence shown here is derived from an EMBL/GenBank/DDBJ whole genome shotgun (WGS) entry which is preliminary data.</text>
</comment>
<dbReference type="GO" id="GO:0003735">
    <property type="term" value="F:structural constituent of ribosome"/>
    <property type="evidence" value="ECO:0007669"/>
    <property type="project" value="InterPro"/>
</dbReference>
<evidence type="ECO:0000313" key="7">
    <source>
        <dbReference type="EMBL" id="CAI8011084.1"/>
    </source>
</evidence>
<keyword evidence="8" id="KW-1185">Reference proteome</keyword>
<accession>A0AA35RGJ3</accession>
<keyword evidence="2 7" id="KW-0689">Ribosomal protein</keyword>
<feature type="region of interest" description="Disordered" evidence="6">
    <location>
        <begin position="1"/>
        <end position="24"/>
    </location>
</feature>
<evidence type="ECO:0000256" key="1">
    <source>
        <dbReference type="ARBA" id="ARBA00008760"/>
    </source>
</evidence>
<keyword evidence="3" id="KW-0687">Ribonucleoprotein</keyword>
<dbReference type="SUPFAM" id="SSF143800">
    <property type="entry name" value="L28p-like"/>
    <property type="match status" value="1"/>
</dbReference>
<dbReference type="InterPro" id="IPR037147">
    <property type="entry name" value="Ribosomal_bL28_sf"/>
</dbReference>
<name>A0AA35RGJ3_GEOBA</name>
<evidence type="ECO:0000256" key="3">
    <source>
        <dbReference type="ARBA" id="ARBA00023274"/>
    </source>
</evidence>
<dbReference type="Proteomes" id="UP001174909">
    <property type="component" value="Unassembled WGS sequence"/>
</dbReference>
<reference evidence="7" key="1">
    <citation type="submission" date="2023-03" db="EMBL/GenBank/DDBJ databases">
        <authorList>
            <person name="Steffen K."/>
            <person name="Cardenas P."/>
        </authorList>
    </citation>
    <scope>NUCLEOTIDE SEQUENCE</scope>
</reference>
<organism evidence="7 8">
    <name type="scientific">Geodia barretti</name>
    <name type="common">Barrett's horny sponge</name>
    <dbReference type="NCBI Taxonomy" id="519541"/>
    <lineage>
        <taxon>Eukaryota</taxon>
        <taxon>Metazoa</taxon>
        <taxon>Porifera</taxon>
        <taxon>Demospongiae</taxon>
        <taxon>Heteroscleromorpha</taxon>
        <taxon>Tetractinellida</taxon>
        <taxon>Astrophorina</taxon>
        <taxon>Geodiidae</taxon>
        <taxon>Geodia</taxon>
    </lineage>
</organism>
<dbReference type="GO" id="GO:1990904">
    <property type="term" value="C:ribonucleoprotein complex"/>
    <property type="evidence" value="ECO:0007669"/>
    <property type="project" value="UniProtKB-KW"/>
</dbReference>
<comment type="similarity">
    <text evidence="1">Belongs to the bacterial ribosomal protein bL28 family.</text>
</comment>
<dbReference type="Gene3D" id="2.30.170.40">
    <property type="entry name" value="Ribosomal protein L28/L24"/>
    <property type="match status" value="1"/>
</dbReference>
<protein>
    <recommendedName>
        <fullName evidence="4">Large ribosomal subunit protein bL28m</fullName>
    </recommendedName>
    <alternativeName>
        <fullName evidence="5">39S ribosomal protein L28, mitochondrial</fullName>
    </alternativeName>
</protein>
<evidence type="ECO:0000256" key="6">
    <source>
        <dbReference type="SAM" id="MobiDB-lite"/>
    </source>
</evidence>
<evidence type="ECO:0000313" key="8">
    <source>
        <dbReference type="Proteomes" id="UP001174909"/>
    </source>
</evidence>
<evidence type="ECO:0000256" key="4">
    <source>
        <dbReference type="ARBA" id="ARBA00035269"/>
    </source>
</evidence>
<sequence>MAGNKIARTRGQISKRSKHRQLPNLQRVRVQTESGSQRVRVCVRCLRTGKVIKSISGGAQVAYGN</sequence>
<dbReference type="EMBL" id="CASHTH010001080">
    <property type="protein sequence ID" value="CAI8011084.1"/>
    <property type="molecule type" value="Genomic_DNA"/>
</dbReference>
<dbReference type="GO" id="GO:0005840">
    <property type="term" value="C:ribosome"/>
    <property type="evidence" value="ECO:0007669"/>
    <property type="project" value="UniProtKB-KW"/>
</dbReference>